<dbReference type="Proteomes" id="UP000632828">
    <property type="component" value="Unassembled WGS sequence"/>
</dbReference>
<keyword evidence="1" id="KW-1133">Transmembrane helix</keyword>
<organism evidence="2 3">
    <name type="scientific">Pelovirga terrestris</name>
    <dbReference type="NCBI Taxonomy" id="2771352"/>
    <lineage>
        <taxon>Bacteria</taxon>
        <taxon>Pseudomonadati</taxon>
        <taxon>Thermodesulfobacteriota</taxon>
        <taxon>Desulfuromonadia</taxon>
        <taxon>Geobacterales</taxon>
        <taxon>Geobacteraceae</taxon>
        <taxon>Pelovirga</taxon>
    </lineage>
</organism>
<accession>A0A8J6UNI2</accession>
<reference evidence="2" key="1">
    <citation type="submission" date="2020-09" db="EMBL/GenBank/DDBJ databases">
        <title>Pelobacter alkaliphilus sp. nov., a novel anaerobic arsenate-reducing bacterium from terrestrial mud volcano.</title>
        <authorList>
            <person name="Khomyakova M.A."/>
            <person name="Merkel A.Y."/>
            <person name="Slobodkin A.I."/>
        </authorList>
    </citation>
    <scope>NUCLEOTIDE SEQUENCE</scope>
    <source>
        <strain evidence="2">M08fum</strain>
    </source>
</reference>
<keyword evidence="1" id="KW-0472">Membrane</keyword>
<dbReference type="Pfam" id="PF11219">
    <property type="entry name" value="DUF3014"/>
    <property type="match status" value="1"/>
</dbReference>
<evidence type="ECO:0000313" key="2">
    <source>
        <dbReference type="EMBL" id="MBD1399569.1"/>
    </source>
</evidence>
<proteinExistence type="predicted"/>
<dbReference type="AlphaFoldDB" id="A0A8J6UNI2"/>
<sequence>MKTTNLIIYFLLAVIIAFGLSIYFHSRVDDLIVSEPEILDPLQEPLKRPVVRYPVPDSVPAPELSPAEQPPIAEVSPSPLNDPLGDLPESLPAIGQSDALVDQALTGLLGGRYFSNLVIVNSFIQRLVLTINNLPEKKLPLAHIPFEFPEGGFVAAGEEERLRISPENYQRYAPYLDLLEHTNPDTVIRVYVYLYPLLQTAYQQLGYPNAYFNDRLVYVLAHLLETPNPDDPLALERPSVNYTYADPTLENLSAGQKILLRMGQEQRTRVMSVLRNYHFRLTRLLP</sequence>
<name>A0A8J6UNI2_9BACT</name>
<dbReference type="EMBL" id="JACWUN010000002">
    <property type="protein sequence ID" value="MBD1399569.1"/>
    <property type="molecule type" value="Genomic_DNA"/>
</dbReference>
<dbReference type="RefSeq" id="WP_191153842.1">
    <property type="nucleotide sequence ID" value="NZ_JACWUN010000002.1"/>
</dbReference>
<keyword evidence="1" id="KW-0812">Transmembrane</keyword>
<evidence type="ECO:0000313" key="3">
    <source>
        <dbReference type="Proteomes" id="UP000632828"/>
    </source>
</evidence>
<dbReference type="InterPro" id="IPR021382">
    <property type="entry name" value="DUF3014"/>
</dbReference>
<keyword evidence="3" id="KW-1185">Reference proteome</keyword>
<gene>
    <name evidence="2" type="ORF">ICT70_02695</name>
</gene>
<feature type="transmembrane region" description="Helical" evidence="1">
    <location>
        <begin position="6"/>
        <end position="24"/>
    </location>
</feature>
<comment type="caution">
    <text evidence="2">The sequence shown here is derived from an EMBL/GenBank/DDBJ whole genome shotgun (WGS) entry which is preliminary data.</text>
</comment>
<protein>
    <submittedName>
        <fullName evidence="2">DUF3014 domain-containing protein</fullName>
    </submittedName>
</protein>
<evidence type="ECO:0000256" key="1">
    <source>
        <dbReference type="SAM" id="Phobius"/>
    </source>
</evidence>